<dbReference type="SUPFAM" id="SSF51735">
    <property type="entry name" value="NAD(P)-binding Rossmann-fold domains"/>
    <property type="match status" value="1"/>
</dbReference>
<accession>M0NE04</accession>
<dbReference type="InterPro" id="IPR036291">
    <property type="entry name" value="NAD(P)-bd_dom_sf"/>
</dbReference>
<comment type="caution">
    <text evidence="3">The sequence shown here is derived from an EMBL/GenBank/DDBJ whole genome shotgun (WGS) entry which is preliminary data.</text>
</comment>
<feature type="non-terminal residue" evidence="3">
    <location>
        <position position="1"/>
    </location>
</feature>
<evidence type="ECO:0000259" key="2">
    <source>
        <dbReference type="Pfam" id="PF00208"/>
    </source>
</evidence>
<dbReference type="Pfam" id="PF00208">
    <property type="entry name" value="ELFV_dehydrog"/>
    <property type="match status" value="1"/>
</dbReference>
<evidence type="ECO:0000313" key="3">
    <source>
        <dbReference type="EMBL" id="EMA56212.1"/>
    </source>
</evidence>
<dbReference type="PANTHER" id="PTHR11606">
    <property type="entry name" value="GLUTAMATE DEHYDROGENASE"/>
    <property type="match status" value="1"/>
</dbReference>
<dbReference type="GO" id="GO:0004352">
    <property type="term" value="F:glutamate dehydrogenase (NAD+) activity"/>
    <property type="evidence" value="ECO:0007669"/>
    <property type="project" value="TreeGrafter"/>
</dbReference>
<feature type="domain" description="Glutamate/phenylalanine/leucine/valine/L-tryptophan dehydrogenase C-terminal" evidence="2">
    <location>
        <begin position="1"/>
        <end position="92"/>
    </location>
</feature>
<proteinExistence type="predicted"/>
<organism evidence="3 4">
    <name type="scientific">Halococcus thailandensis JCM 13552</name>
    <dbReference type="NCBI Taxonomy" id="1227457"/>
    <lineage>
        <taxon>Archaea</taxon>
        <taxon>Methanobacteriati</taxon>
        <taxon>Methanobacteriota</taxon>
        <taxon>Stenosarchaea group</taxon>
        <taxon>Halobacteria</taxon>
        <taxon>Halobacteriales</taxon>
        <taxon>Halococcaceae</taxon>
        <taxon>Halococcus</taxon>
    </lineage>
</organism>
<dbReference type="EMBL" id="AOMF01000083">
    <property type="protein sequence ID" value="EMA56212.1"/>
    <property type="molecule type" value="Genomic_DNA"/>
</dbReference>
<keyword evidence="4" id="KW-1185">Reference proteome</keyword>
<dbReference type="InterPro" id="IPR006096">
    <property type="entry name" value="Glu/Leu/Phe/Val/Trp_DH_C"/>
</dbReference>
<dbReference type="eggNOG" id="arCOG01352">
    <property type="taxonomic scope" value="Archaea"/>
</dbReference>
<sequence>TIAVQGYGSVGAKAARLLDDWGADIVAVSDVKGVRYEPDGIDTMAVPSFEEEPEAVTDDADEVLAPEKLFELDVDMLVPAAIGNVITKQNVHD</sequence>
<dbReference type="AlphaFoldDB" id="M0NE04"/>
<evidence type="ECO:0000313" key="4">
    <source>
        <dbReference type="Proteomes" id="UP000011680"/>
    </source>
</evidence>
<gene>
    <name evidence="3" type="ORF">C451_03524</name>
</gene>
<feature type="non-terminal residue" evidence="3">
    <location>
        <position position="93"/>
    </location>
</feature>
<protein>
    <submittedName>
        <fullName evidence="3">Glu/Leu/Phe/Val dehydrogenase</fullName>
    </submittedName>
</protein>
<keyword evidence="1" id="KW-0560">Oxidoreductase</keyword>
<reference evidence="3 4" key="1">
    <citation type="journal article" date="2014" name="PLoS Genet.">
        <title>Phylogenetically driven sequencing of extremely halophilic archaea reveals strategies for static and dynamic osmo-response.</title>
        <authorList>
            <person name="Becker E.A."/>
            <person name="Seitzer P.M."/>
            <person name="Tritt A."/>
            <person name="Larsen D."/>
            <person name="Krusor M."/>
            <person name="Yao A.I."/>
            <person name="Wu D."/>
            <person name="Madern D."/>
            <person name="Eisen J.A."/>
            <person name="Darling A.E."/>
            <person name="Facciotti M.T."/>
        </authorList>
    </citation>
    <scope>NUCLEOTIDE SEQUENCE [LARGE SCALE GENOMIC DNA]</scope>
    <source>
        <strain evidence="3 4">JCM 13552</strain>
    </source>
</reference>
<name>M0NE04_9EURY</name>
<dbReference type="Proteomes" id="UP000011680">
    <property type="component" value="Unassembled WGS sequence"/>
</dbReference>
<dbReference type="PANTHER" id="PTHR11606:SF13">
    <property type="entry name" value="GLUTAMATE DEHYDROGENASE 1, MITOCHONDRIAL"/>
    <property type="match status" value="1"/>
</dbReference>
<dbReference type="GO" id="GO:0006538">
    <property type="term" value="P:L-glutamate catabolic process"/>
    <property type="evidence" value="ECO:0007669"/>
    <property type="project" value="TreeGrafter"/>
</dbReference>
<dbReference type="Gene3D" id="3.40.50.720">
    <property type="entry name" value="NAD(P)-binding Rossmann-like Domain"/>
    <property type="match status" value="1"/>
</dbReference>
<evidence type="ECO:0000256" key="1">
    <source>
        <dbReference type="ARBA" id="ARBA00023002"/>
    </source>
</evidence>